<name>A0AAV7W598_PLEWA</name>
<comment type="caution">
    <text evidence="1">The sequence shown here is derived from an EMBL/GenBank/DDBJ whole genome shotgun (WGS) entry which is preliminary data.</text>
</comment>
<organism evidence="1 2">
    <name type="scientific">Pleurodeles waltl</name>
    <name type="common">Iberian ribbed newt</name>
    <dbReference type="NCBI Taxonomy" id="8319"/>
    <lineage>
        <taxon>Eukaryota</taxon>
        <taxon>Metazoa</taxon>
        <taxon>Chordata</taxon>
        <taxon>Craniata</taxon>
        <taxon>Vertebrata</taxon>
        <taxon>Euteleostomi</taxon>
        <taxon>Amphibia</taxon>
        <taxon>Batrachia</taxon>
        <taxon>Caudata</taxon>
        <taxon>Salamandroidea</taxon>
        <taxon>Salamandridae</taxon>
        <taxon>Pleurodelinae</taxon>
        <taxon>Pleurodeles</taxon>
    </lineage>
</organism>
<keyword evidence="2" id="KW-1185">Reference proteome</keyword>
<accession>A0AAV7W598</accession>
<gene>
    <name evidence="1" type="ORF">NDU88_004543</name>
</gene>
<sequence>MYESRSVKRRKCSVDEYKKRQMSTGRLIMSPLTRVAYTIAALKADNLSDVSGTARAGLAVRGRMTLHPERVILQTPGQKLSLNLSFLKMLVASSMTRQVAICGQWVWDHPALPSGSYGALTHGCTVSRLAAHGSPTSGLSAALAAALLATHNVTSLFSMSRIHKY</sequence>
<proteinExistence type="predicted"/>
<reference evidence="1" key="1">
    <citation type="journal article" date="2022" name="bioRxiv">
        <title>Sequencing and chromosome-scale assembly of the giantPleurodeles waltlgenome.</title>
        <authorList>
            <person name="Brown T."/>
            <person name="Elewa A."/>
            <person name="Iarovenko S."/>
            <person name="Subramanian E."/>
            <person name="Araus A.J."/>
            <person name="Petzold A."/>
            <person name="Susuki M."/>
            <person name="Suzuki K.-i.T."/>
            <person name="Hayashi T."/>
            <person name="Toyoda A."/>
            <person name="Oliveira C."/>
            <person name="Osipova E."/>
            <person name="Leigh N.D."/>
            <person name="Simon A."/>
            <person name="Yun M.H."/>
        </authorList>
    </citation>
    <scope>NUCLEOTIDE SEQUENCE</scope>
    <source>
        <strain evidence="1">20211129_DDA</strain>
        <tissue evidence="1">Liver</tissue>
    </source>
</reference>
<dbReference type="AlphaFoldDB" id="A0AAV7W598"/>
<evidence type="ECO:0000313" key="1">
    <source>
        <dbReference type="EMBL" id="KAJ1209165.1"/>
    </source>
</evidence>
<dbReference type="EMBL" id="JANPWB010000002">
    <property type="protein sequence ID" value="KAJ1209165.1"/>
    <property type="molecule type" value="Genomic_DNA"/>
</dbReference>
<evidence type="ECO:0000313" key="2">
    <source>
        <dbReference type="Proteomes" id="UP001066276"/>
    </source>
</evidence>
<dbReference type="Proteomes" id="UP001066276">
    <property type="component" value="Chromosome 1_2"/>
</dbReference>
<protein>
    <submittedName>
        <fullName evidence="1">Uncharacterized protein</fullName>
    </submittedName>
</protein>